<dbReference type="EMBL" id="JAIWYP010000004">
    <property type="protein sequence ID" value="KAH3843464.1"/>
    <property type="molecule type" value="Genomic_DNA"/>
</dbReference>
<evidence type="ECO:0000256" key="13">
    <source>
        <dbReference type="SAM" id="Phobius"/>
    </source>
</evidence>
<keyword evidence="12" id="KW-0206">Cytoskeleton</keyword>
<keyword evidence="9 13" id="KW-0472">Membrane</keyword>
<feature type="transmembrane region" description="Helical" evidence="13">
    <location>
        <begin position="21"/>
        <end position="43"/>
    </location>
</feature>
<evidence type="ECO:0000256" key="11">
    <source>
        <dbReference type="ARBA" id="ARBA00023180"/>
    </source>
</evidence>
<evidence type="ECO:0000256" key="9">
    <source>
        <dbReference type="ARBA" id="ARBA00023136"/>
    </source>
</evidence>
<keyword evidence="11" id="KW-0325">Glycoprotein</keyword>
<dbReference type="InterPro" id="IPR039972">
    <property type="entry name" value="Sarcoglycan_gamma/delta/zeta"/>
</dbReference>
<evidence type="ECO:0000256" key="7">
    <source>
        <dbReference type="ARBA" id="ARBA00022968"/>
    </source>
</evidence>
<comment type="caution">
    <text evidence="14">The sequence shown here is derived from an EMBL/GenBank/DDBJ whole genome shotgun (WGS) entry which is preliminary data.</text>
</comment>
<dbReference type="PANTHER" id="PTHR12939:SF10">
    <property type="entry name" value="EG:4F1.1 PROTEIN"/>
    <property type="match status" value="1"/>
</dbReference>
<protein>
    <submittedName>
        <fullName evidence="14">Uncharacterized protein</fullName>
    </submittedName>
</protein>
<sequence>MGRGRTGYQPAGIYGWRKQCLYAITLFILVVVIMNLALTVWILRVLNFDISGLNMGTITIGSSGISVGGRTELVRSLYVNNVTAAGMKQLNITSKGDITLKSVSNTAKETSGLHIGRRKIDVTCEEFEIKDLSGHSKLKVTDKAVTYGVNEVTYSGKAVFNGSIETPNIRGPSKGSLRLNSASSTIEIYGREGVHIDAVIGNIELIGEGNIIVGAKKKISLNGTAIYIQNLNIVSSASNGVSARDDVYQLCMCRNGRLFLAPSSGICAQDGQICY</sequence>
<keyword evidence="5" id="KW-0963">Cytoplasm</keyword>
<dbReference type="PANTHER" id="PTHR12939">
    <property type="entry name" value="SARCOGLYCAN"/>
    <property type="match status" value="1"/>
</dbReference>
<evidence type="ECO:0000256" key="2">
    <source>
        <dbReference type="ARBA" id="ARBA00004274"/>
    </source>
</evidence>
<keyword evidence="6 13" id="KW-0812">Transmembrane</keyword>
<keyword evidence="10" id="KW-1015">Disulfide bond</keyword>
<dbReference type="OrthoDB" id="8881719at2759"/>
<dbReference type="GO" id="GO:0005856">
    <property type="term" value="C:cytoskeleton"/>
    <property type="evidence" value="ECO:0007669"/>
    <property type="project" value="UniProtKB-SubCell"/>
</dbReference>
<evidence type="ECO:0000256" key="3">
    <source>
        <dbReference type="ARBA" id="ARBA00007574"/>
    </source>
</evidence>
<dbReference type="InterPro" id="IPR006875">
    <property type="entry name" value="Sarcoglycan"/>
</dbReference>
<gene>
    <name evidence="14" type="ORF">DPMN_116982</name>
</gene>
<reference evidence="14" key="1">
    <citation type="journal article" date="2019" name="bioRxiv">
        <title>The Genome of the Zebra Mussel, Dreissena polymorpha: A Resource for Invasive Species Research.</title>
        <authorList>
            <person name="McCartney M.A."/>
            <person name="Auch B."/>
            <person name="Kono T."/>
            <person name="Mallez S."/>
            <person name="Zhang Y."/>
            <person name="Obille A."/>
            <person name="Becker A."/>
            <person name="Abrahante J.E."/>
            <person name="Garbe J."/>
            <person name="Badalamenti J.P."/>
            <person name="Herman A."/>
            <person name="Mangelson H."/>
            <person name="Liachko I."/>
            <person name="Sullivan S."/>
            <person name="Sone E.D."/>
            <person name="Koren S."/>
            <person name="Silverstein K.A.T."/>
            <person name="Beckman K.B."/>
            <person name="Gohl D.M."/>
        </authorList>
    </citation>
    <scope>NUCLEOTIDE SEQUENCE</scope>
    <source>
        <strain evidence="14">Duluth1</strain>
        <tissue evidence="14">Whole animal</tissue>
    </source>
</reference>
<evidence type="ECO:0000256" key="1">
    <source>
        <dbReference type="ARBA" id="ARBA00004245"/>
    </source>
</evidence>
<comment type="subcellular location">
    <subcellularLocation>
        <location evidence="2">Cell membrane</location>
        <location evidence="2">Sarcolemma</location>
        <topology evidence="2">Single-pass type II membrane protein</topology>
    </subcellularLocation>
    <subcellularLocation>
        <location evidence="1">Cytoplasm</location>
        <location evidence="1">Cytoskeleton</location>
    </subcellularLocation>
</comment>
<evidence type="ECO:0000256" key="10">
    <source>
        <dbReference type="ARBA" id="ARBA00023157"/>
    </source>
</evidence>
<dbReference type="Pfam" id="PF04790">
    <property type="entry name" value="Sarcoglycan_1"/>
    <property type="match status" value="1"/>
</dbReference>
<accession>A0A9D4QU13</accession>
<keyword evidence="15" id="KW-1185">Reference proteome</keyword>
<dbReference type="GO" id="GO:0042383">
    <property type="term" value="C:sarcolemma"/>
    <property type="evidence" value="ECO:0007669"/>
    <property type="project" value="UniProtKB-SubCell"/>
</dbReference>
<keyword evidence="8 13" id="KW-1133">Transmembrane helix</keyword>
<evidence type="ECO:0000256" key="8">
    <source>
        <dbReference type="ARBA" id="ARBA00022989"/>
    </source>
</evidence>
<reference evidence="14" key="2">
    <citation type="submission" date="2020-11" db="EMBL/GenBank/DDBJ databases">
        <authorList>
            <person name="McCartney M.A."/>
            <person name="Auch B."/>
            <person name="Kono T."/>
            <person name="Mallez S."/>
            <person name="Becker A."/>
            <person name="Gohl D.M."/>
            <person name="Silverstein K.A.T."/>
            <person name="Koren S."/>
            <person name="Bechman K.B."/>
            <person name="Herman A."/>
            <person name="Abrahante J.E."/>
            <person name="Garbe J."/>
        </authorList>
    </citation>
    <scope>NUCLEOTIDE SEQUENCE</scope>
    <source>
        <strain evidence="14">Duluth1</strain>
        <tissue evidence="14">Whole animal</tissue>
    </source>
</reference>
<evidence type="ECO:0000256" key="4">
    <source>
        <dbReference type="ARBA" id="ARBA00022475"/>
    </source>
</evidence>
<name>A0A9D4QU13_DREPO</name>
<organism evidence="14 15">
    <name type="scientific">Dreissena polymorpha</name>
    <name type="common">Zebra mussel</name>
    <name type="synonym">Mytilus polymorpha</name>
    <dbReference type="NCBI Taxonomy" id="45954"/>
    <lineage>
        <taxon>Eukaryota</taxon>
        <taxon>Metazoa</taxon>
        <taxon>Spiralia</taxon>
        <taxon>Lophotrochozoa</taxon>
        <taxon>Mollusca</taxon>
        <taxon>Bivalvia</taxon>
        <taxon>Autobranchia</taxon>
        <taxon>Heteroconchia</taxon>
        <taxon>Euheterodonta</taxon>
        <taxon>Imparidentia</taxon>
        <taxon>Neoheterodontei</taxon>
        <taxon>Myida</taxon>
        <taxon>Dreissenoidea</taxon>
        <taxon>Dreissenidae</taxon>
        <taxon>Dreissena</taxon>
    </lineage>
</organism>
<evidence type="ECO:0000313" key="15">
    <source>
        <dbReference type="Proteomes" id="UP000828390"/>
    </source>
</evidence>
<keyword evidence="7" id="KW-0735">Signal-anchor</keyword>
<proteinExistence type="inferred from homology"/>
<keyword evidence="4" id="KW-1003">Cell membrane</keyword>
<evidence type="ECO:0000256" key="12">
    <source>
        <dbReference type="ARBA" id="ARBA00023212"/>
    </source>
</evidence>
<comment type="similarity">
    <text evidence="3">Belongs to the sarcoglycan beta/delta/gamma/zeta family.</text>
</comment>
<dbReference type="Proteomes" id="UP000828390">
    <property type="component" value="Unassembled WGS sequence"/>
</dbReference>
<evidence type="ECO:0000256" key="6">
    <source>
        <dbReference type="ARBA" id="ARBA00022692"/>
    </source>
</evidence>
<dbReference type="GO" id="GO:0016012">
    <property type="term" value="C:sarcoglycan complex"/>
    <property type="evidence" value="ECO:0007669"/>
    <property type="project" value="InterPro"/>
</dbReference>
<dbReference type="AlphaFoldDB" id="A0A9D4QU13"/>
<evidence type="ECO:0000313" key="14">
    <source>
        <dbReference type="EMBL" id="KAH3843464.1"/>
    </source>
</evidence>
<evidence type="ECO:0000256" key="5">
    <source>
        <dbReference type="ARBA" id="ARBA00022490"/>
    </source>
</evidence>